<dbReference type="PROSITE" id="PS50870">
    <property type="entry name" value="AH"/>
    <property type="match status" value="1"/>
</dbReference>
<dbReference type="InterPro" id="IPR030798">
    <property type="entry name" value="Arfaptin_fam"/>
</dbReference>
<dbReference type="InterPro" id="IPR027267">
    <property type="entry name" value="AH/BAR_dom_sf"/>
</dbReference>
<evidence type="ECO:0000313" key="5">
    <source>
        <dbReference type="WBParaSite" id="nRc.2.0.1.t02421-RA"/>
    </source>
</evidence>
<dbReference type="OMA" id="AFTSHFY"/>
<feature type="coiled-coil region" evidence="1">
    <location>
        <begin position="225"/>
        <end position="276"/>
    </location>
</feature>
<feature type="compositionally biased region" description="Basic and acidic residues" evidence="2">
    <location>
        <begin position="1"/>
        <end position="10"/>
    </location>
</feature>
<dbReference type="GO" id="GO:0034315">
    <property type="term" value="P:regulation of Arp2/3 complex-mediated actin nucleation"/>
    <property type="evidence" value="ECO:0007669"/>
    <property type="project" value="TreeGrafter"/>
</dbReference>
<feature type="region of interest" description="Disordered" evidence="2">
    <location>
        <begin position="1"/>
        <end position="59"/>
    </location>
</feature>
<dbReference type="GO" id="GO:0006886">
    <property type="term" value="P:intracellular protein transport"/>
    <property type="evidence" value="ECO:0007669"/>
    <property type="project" value="TreeGrafter"/>
</dbReference>
<dbReference type="AlphaFoldDB" id="A0A915HLM0"/>
<dbReference type="FunFam" id="1.20.1270.60:FF:000085">
    <property type="entry name" value="Predicted protein"/>
    <property type="match status" value="1"/>
</dbReference>
<feature type="domain" description="AH" evidence="3">
    <location>
        <begin position="118"/>
        <end position="319"/>
    </location>
</feature>
<dbReference type="PANTHER" id="PTHR12141">
    <property type="entry name" value="ARFAPTIN-RELATED"/>
    <property type="match status" value="1"/>
</dbReference>
<proteinExistence type="predicted"/>
<feature type="compositionally biased region" description="Polar residues" evidence="2">
    <location>
        <begin position="35"/>
        <end position="50"/>
    </location>
</feature>
<sequence length="332" mass="37629">MLSETLDSRPQHPGLIDTDGDFGNQNSFHPPPQHGSRSFRNSAIHSPTADSDSRNKLDSNHDALASSFSKDHSLNVCVSSSGFSLAQSKLDSLKTWGILTYKCTRQALQEKLGKTNRTVDVELEQSIDALKDVQSRYNNILSTARSMAAHFSNMLISQKQLSDCFFEMCSKEIDLKEEFARNAETQKIIAKNGERLLSALNFFVSSLATLCDKTIEDTILTIKAFEIARLEYDANRNDLEQLQQTHNRSPDYQHALRQNEVTCQQYKAKYEQLRDDVQVKMKFLHENKVKVLQKQLLLLHNATTAFFTGNQLNLESSLKQFSVKTSNSWLEG</sequence>
<dbReference type="Gene3D" id="1.20.1270.60">
    <property type="entry name" value="Arfaptin homology (AH) domain/BAR domain"/>
    <property type="match status" value="1"/>
</dbReference>
<accession>A0A915HLM0</accession>
<dbReference type="GO" id="GO:0005543">
    <property type="term" value="F:phospholipid binding"/>
    <property type="evidence" value="ECO:0007669"/>
    <property type="project" value="TreeGrafter"/>
</dbReference>
<name>A0A915HLM0_ROMCU</name>
<dbReference type="InterPro" id="IPR010504">
    <property type="entry name" value="AH_dom"/>
</dbReference>
<dbReference type="WBParaSite" id="nRc.2.0.1.t02421-RA">
    <property type="protein sequence ID" value="nRc.2.0.1.t02421-RA"/>
    <property type="gene ID" value="nRc.2.0.1.g02421"/>
</dbReference>
<keyword evidence="1" id="KW-0175">Coiled coil</keyword>
<organism evidence="4 5">
    <name type="scientific">Romanomermis culicivorax</name>
    <name type="common">Nematode worm</name>
    <dbReference type="NCBI Taxonomy" id="13658"/>
    <lineage>
        <taxon>Eukaryota</taxon>
        <taxon>Metazoa</taxon>
        <taxon>Ecdysozoa</taxon>
        <taxon>Nematoda</taxon>
        <taxon>Enoplea</taxon>
        <taxon>Dorylaimia</taxon>
        <taxon>Mermithida</taxon>
        <taxon>Mermithoidea</taxon>
        <taxon>Mermithidae</taxon>
        <taxon>Romanomermis</taxon>
    </lineage>
</organism>
<reference evidence="5" key="1">
    <citation type="submission" date="2022-11" db="UniProtKB">
        <authorList>
            <consortium name="WormBaseParasite"/>
        </authorList>
    </citation>
    <scope>IDENTIFICATION</scope>
</reference>
<dbReference type="Pfam" id="PF06456">
    <property type="entry name" value="Arfaptin"/>
    <property type="match status" value="1"/>
</dbReference>
<dbReference type="GO" id="GO:0019904">
    <property type="term" value="F:protein domain specific binding"/>
    <property type="evidence" value="ECO:0007669"/>
    <property type="project" value="InterPro"/>
</dbReference>
<dbReference type="PANTHER" id="PTHR12141:SF5">
    <property type="entry name" value="ARFAPTIN"/>
    <property type="match status" value="1"/>
</dbReference>
<dbReference type="SMART" id="SM01015">
    <property type="entry name" value="Arfaptin"/>
    <property type="match status" value="1"/>
</dbReference>
<keyword evidence="4" id="KW-1185">Reference proteome</keyword>
<dbReference type="GO" id="GO:0032588">
    <property type="term" value="C:trans-Golgi network membrane"/>
    <property type="evidence" value="ECO:0007669"/>
    <property type="project" value="TreeGrafter"/>
</dbReference>
<evidence type="ECO:0000256" key="1">
    <source>
        <dbReference type="SAM" id="Coils"/>
    </source>
</evidence>
<evidence type="ECO:0000313" key="4">
    <source>
        <dbReference type="Proteomes" id="UP000887565"/>
    </source>
</evidence>
<protein>
    <submittedName>
        <fullName evidence="5">AH domain-containing protein</fullName>
    </submittedName>
</protein>
<evidence type="ECO:0000256" key="2">
    <source>
        <dbReference type="SAM" id="MobiDB-lite"/>
    </source>
</evidence>
<dbReference type="Proteomes" id="UP000887565">
    <property type="component" value="Unplaced"/>
</dbReference>
<evidence type="ECO:0000259" key="3">
    <source>
        <dbReference type="PROSITE" id="PS50870"/>
    </source>
</evidence>
<dbReference type="SUPFAM" id="SSF103657">
    <property type="entry name" value="BAR/IMD domain-like"/>
    <property type="match status" value="1"/>
</dbReference>